<dbReference type="InterPro" id="IPR036388">
    <property type="entry name" value="WH-like_DNA-bd_sf"/>
</dbReference>
<dbReference type="InterPro" id="IPR003323">
    <property type="entry name" value="OTU_dom"/>
</dbReference>
<name>A0AAU9XB50_9CNID</name>
<reference evidence="2 3" key="1">
    <citation type="submission" date="2022-05" db="EMBL/GenBank/DDBJ databases">
        <authorList>
            <consortium name="Genoscope - CEA"/>
            <person name="William W."/>
        </authorList>
    </citation>
    <scope>NUCLEOTIDE SEQUENCE [LARGE SCALE GENOMIC DNA]</scope>
</reference>
<dbReference type="Pfam" id="PF08477">
    <property type="entry name" value="Roc"/>
    <property type="match status" value="1"/>
</dbReference>
<dbReference type="Pfam" id="PF02338">
    <property type="entry name" value="OTU"/>
    <property type="match status" value="1"/>
</dbReference>
<dbReference type="Pfam" id="PF20706">
    <property type="entry name" value="GT4-conflict"/>
    <property type="match status" value="1"/>
</dbReference>
<dbReference type="Gene3D" id="1.10.10.10">
    <property type="entry name" value="Winged helix-like DNA-binding domain superfamily/Winged helix DNA-binding domain"/>
    <property type="match status" value="1"/>
</dbReference>
<dbReference type="Gene3D" id="3.90.70.80">
    <property type="match status" value="1"/>
</dbReference>
<dbReference type="CDD" id="cd22758">
    <property type="entry name" value="OTU_232R-like"/>
    <property type="match status" value="1"/>
</dbReference>
<dbReference type="Proteomes" id="UP001159428">
    <property type="component" value="Unassembled WGS sequence"/>
</dbReference>
<evidence type="ECO:0000313" key="3">
    <source>
        <dbReference type="Proteomes" id="UP001159428"/>
    </source>
</evidence>
<dbReference type="SUPFAM" id="SSF53756">
    <property type="entry name" value="UDP-Glycosyltransferase/glycogen phosphorylase"/>
    <property type="match status" value="1"/>
</dbReference>
<dbReference type="CDD" id="cd03801">
    <property type="entry name" value="GT4_PimA-like"/>
    <property type="match status" value="1"/>
</dbReference>
<dbReference type="PANTHER" id="PTHR47508">
    <property type="entry name" value="SAM DOMAIN-CONTAINING PROTEIN-RELATED"/>
    <property type="match status" value="1"/>
</dbReference>
<dbReference type="EMBL" id="CALNXJ010000035">
    <property type="protein sequence ID" value="CAH3141447.1"/>
    <property type="molecule type" value="Genomic_DNA"/>
</dbReference>
<dbReference type="InterPro" id="IPR027417">
    <property type="entry name" value="P-loop_NTPase"/>
</dbReference>
<evidence type="ECO:0000259" key="1">
    <source>
        <dbReference type="PROSITE" id="PS50802"/>
    </source>
</evidence>
<dbReference type="PROSITE" id="PS50802">
    <property type="entry name" value="OTU"/>
    <property type="match status" value="1"/>
</dbReference>
<dbReference type="Gene3D" id="3.40.50.2000">
    <property type="entry name" value="Glycogen Phosphorylase B"/>
    <property type="match status" value="1"/>
</dbReference>
<accession>A0AAU9XB50</accession>
<sequence>MKSVGAQPKEEHRVESGEELHTKHVVADQVRLLYFYSETRLFMNDLKRIHTFNAHFIFPDRSGPLSEVHEGYNLSTKSKMAINASVLPNAVEKQADELLKNMIIEGVDADSAYIEKGSTITADVWDFAGQHVYYAAHPVFLSSRAVYIVVHNLSKPLNARAQPYARQGTHEVTLENPSNETNLENLLSWLVTVHNMRPTEEEMVETPNVLPYLRPPVFIVGTHADEPREDTKDVTSKIIRELSSKEYGKHVIRPFFYIDNTQGDKSFRRKLRNFFKFQRNPRILEVIRKEPYMGEKIPVRWFNFEKVIEALVAENVYHSNTVHLQTYAKDVCFIEDDEQFHTMLNFYHDLGLIVKHRSTVILKAQWLISLFKKLITIPAFKKADPVHSKYWLQLETSGVLTMELVDHVFSPLIEQGVIKEDILDMMEQFCLIAKYSPSPADVYYFVPCQLRSSPEELCKMEPSSTDPCPLYLHFQEGFVPHGLFTRLVSKSVAWCGANGSSQPPKLYQNGAWFILEERVIHDMIMICKKKFIKILLRQRIKRNVVAVSNATLVEVARNVRLFMESTLEKMSQEFPYLSRMQHEFCVECPYCQQSGRKCVNHNQVSCGEEDCLHLLELRQGQDLICMESMSNKVLTVPGQEKWLLYQDLAPSVTRTSQVASVGGHPAKCDKTLKVTLLASEWNSSRGGLSTINRHLAILMAKRSEVQVTLLVPQFACSEEEKRAAESHKIVIKEAERRPGYDPLDWLSFPPEDLIIDVVVGHGAKLGKQAQIIRKYHSCQWVQVVHTAPEELGMFKTYPRAIARGEEKTTAEVDLCKLANLVVPVGPKLTEAYSAYLRSCEKQQDIMSFTPGTFKEFSTLNQASVDSEKFRVLTFGRGDPEDFGLKGYDIAAKAVVELKDNSYHLIFVGAPDDKQEAVTENLLQNGISKRQLTVRRFLQSKEKLKDCFCEVDLCIMPSRTEGFGLTALEALSAGLPILVSGNSGFGDALRSVPSGKSFVVDSEDPKVWAEAIAVVRKKKRPERLKEIERLRASYEEQFSWKKQCDLLVDKMWDKVDGAGLLERTIQNLQRMQLCASTVNNSTTLTEELTTIVSDKGLRISDNQGSGNCMFHALSEQLEIVKGIKIQYGQLRQSLVQYLMENPKLPDGTDLFHFVHGHETWADYLAYMEQDGAWGDHLILCTAANLFKTCIHVVSSLDNDVDIRPHDPVDESKPLVLGHIHEVHYVSLQPIQGKKGKAHVTCLSI</sequence>
<dbReference type="InterPro" id="IPR038765">
    <property type="entry name" value="Papain-like_cys_pep_sf"/>
</dbReference>
<gene>
    <name evidence="2" type="ORF">PMEA_00019716</name>
</gene>
<proteinExistence type="predicted"/>
<organism evidence="2 3">
    <name type="scientific">Pocillopora meandrina</name>
    <dbReference type="NCBI Taxonomy" id="46732"/>
    <lineage>
        <taxon>Eukaryota</taxon>
        <taxon>Metazoa</taxon>
        <taxon>Cnidaria</taxon>
        <taxon>Anthozoa</taxon>
        <taxon>Hexacorallia</taxon>
        <taxon>Scleractinia</taxon>
        <taxon>Astrocoeniina</taxon>
        <taxon>Pocilloporidae</taxon>
        <taxon>Pocillopora</taxon>
    </lineage>
</organism>
<evidence type="ECO:0000313" key="2">
    <source>
        <dbReference type="EMBL" id="CAH3141447.1"/>
    </source>
</evidence>
<dbReference type="Gene3D" id="3.40.50.300">
    <property type="entry name" value="P-loop containing nucleotide triphosphate hydrolases"/>
    <property type="match status" value="1"/>
</dbReference>
<dbReference type="Gene3D" id="3.30.70.1390">
    <property type="entry name" value="ROC domain from the Parkinson's disease-associated leucine-rich repeat kinase 2"/>
    <property type="match status" value="1"/>
</dbReference>
<dbReference type="SUPFAM" id="SSF54001">
    <property type="entry name" value="Cysteine proteinases"/>
    <property type="match status" value="1"/>
</dbReference>
<feature type="domain" description="OTU" evidence="1">
    <location>
        <begin position="1096"/>
        <end position="1229"/>
    </location>
</feature>
<comment type="caution">
    <text evidence="2">The sequence shown here is derived from an EMBL/GenBank/DDBJ whole genome shotgun (WGS) entry which is preliminary data.</text>
</comment>
<dbReference type="PANTHER" id="PTHR47508:SF1">
    <property type="entry name" value="NON-SPECIFIC SERINE_THREONINE PROTEIN KINASE"/>
    <property type="match status" value="1"/>
</dbReference>
<protein>
    <recommendedName>
        <fullName evidence="1">OTU domain-containing protein</fullName>
    </recommendedName>
</protein>
<keyword evidence="3" id="KW-1185">Reference proteome</keyword>
<dbReference type="AlphaFoldDB" id="A0AAU9XB50"/>